<dbReference type="OMA" id="PRENNAG"/>
<feature type="region of interest" description="Disordered" evidence="1">
    <location>
        <begin position="415"/>
        <end position="871"/>
    </location>
</feature>
<dbReference type="STRING" id="564608.C1MNG9"/>
<feature type="compositionally biased region" description="Basic and acidic residues" evidence="1">
    <location>
        <begin position="583"/>
        <end position="606"/>
    </location>
</feature>
<reference evidence="2 3" key="1">
    <citation type="journal article" date="2009" name="Science">
        <title>Green evolution and dynamic adaptations revealed by genomes of the marine picoeukaryotes Micromonas.</title>
        <authorList>
            <person name="Worden A.Z."/>
            <person name="Lee J.H."/>
            <person name="Mock T."/>
            <person name="Rouze P."/>
            <person name="Simmons M.P."/>
            <person name="Aerts A.L."/>
            <person name="Allen A.E."/>
            <person name="Cuvelier M.L."/>
            <person name="Derelle E."/>
            <person name="Everett M.V."/>
            <person name="Foulon E."/>
            <person name="Grimwood J."/>
            <person name="Gundlach H."/>
            <person name="Henrissat B."/>
            <person name="Napoli C."/>
            <person name="McDonald S.M."/>
            <person name="Parker M.S."/>
            <person name="Rombauts S."/>
            <person name="Salamov A."/>
            <person name="Von Dassow P."/>
            <person name="Badger J.H."/>
            <person name="Coutinho P.M."/>
            <person name="Demir E."/>
            <person name="Dubchak I."/>
            <person name="Gentemann C."/>
            <person name="Eikrem W."/>
            <person name="Gready J.E."/>
            <person name="John U."/>
            <person name="Lanier W."/>
            <person name="Lindquist E.A."/>
            <person name="Lucas S."/>
            <person name="Mayer K.F."/>
            <person name="Moreau H."/>
            <person name="Not F."/>
            <person name="Otillar R."/>
            <person name="Panaud O."/>
            <person name="Pangilinan J."/>
            <person name="Paulsen I."/>
            <person name="Piegu B."/>
            <person name="Poliakov A."/>
            <person name="Robbens S."/>
            <person name="Schmutz J."/>
            <person name="Toulza E."/>
            <person name="Wyss T."/>
            <person name="Zelensky A."/>
            <person name="Zhou K."/>
            <person name="Armbrust E.V."/>
            <person name="Bhattacharya D."/>
            <person name="Goodenough U.W."/>
            <person name="Van de Peer Y."/>
            <person name="Grigoriev I.V."/>
        </authorList>
    </citation>
    <scope>NUCLEOTIDE SEQUENCE [LARGE SCALE GENOMIC DNA]</scope>
    <source>
        <strain evidence="2 3">CCMP1545</strain>
    </source>
</reference>
<protein>
    <submittedName>
        <fullName evidence="2">Predicted protein</fullName>
    </submittedName>
</protein>
<feature type="compositionally biased region" description="Basic and acidic residues" evidence="1">
    <location>
        <begin position="743"/>
        <end position="763"/>
    </location>
</feature>
<organism evidence="3">
    <name type="scientific">Micromonas pusilla (strain CCMP1545)</name>
    <name type="common">Picoplanktonic green alga</name>
    <dbReference type="NCBI Taxonomy" id="564608"/>
    <lineage>
        <taxon>Eukaryota</taxon>
        <taxon>Viridiplantae</taxon>
        <taxon>Chlorophyta</taxon>
        <taxon>Mamiellophyceae</taxon>
        <taxon>Mamiellales</taxon>
        <taxon>Mamiellaceae</taxon>
        <taxon>Micromonas</taxon>
    </lineage>
</organism>
<gene>
    <name evidence="2" type="ORF">MICPUCDRAFT_38520</name>
</gene>
<feature type="compositionally biased region" description="Gly residues" evidence="1">
    <location>
        <begin position="485"/>
        <end position="495"/>
    </location>
</feature>
<name>C1MNG9_MICPC</name>
<feature type="region of interest" description="Disordered" evidence="1">
    <location>
        <begin position="255"/>
        <end position="340"/>
    </location>
</feature>
<feature type="compositionally biased region" description="Acidic residues" evidence="1">
    <location>
        <begin position="302"/>
        <end position="311"/>
    </location>
</feature>
<feature type="compositionally biased region" description="Basic and acidic residues" evidence="1">
    <location>
        <begin position="435"/>
        <end position="466"/>
    </location>
</feature>
<accession>C1MNG9</accession>
<feature type="compositionally biased region" description="Gly residues" evidence="1">
    <location>
        <begin position="764"/>
        <end position="778"/>
    </location>
</feature>
<feature type="compositionally biased region" description="Gly residues" evidence="1">
    <location>
        <begin position="862"/>
        <end position="871"/>
    </location>
</feature>
<feature type="compositionally biased region" description="Gly residues" evidence="1">
    <location>
        <begin position="791"/>
        <end position="801"/>
    </location>
</feature>
<feature type="compositionally biased region" description="Basic and acidic residues" evidence="1">
    <location>
        <begin position="802"/>
        <end position="858"/>
    </location>
</feature>
<dbReference type="OrthoDB" id="448399at2759"/>
<proteinExistence type="predicted"/>
<dbReference type="KEGG" id="mpp:MICPUCDRAFT_38520"/>
<feature type="compositionally biased region" description="Acidic residues" evidence="1">
    <location>
        <begin position="134"/>
        <end position="160"/>
    </location>
</feature>
<feature type="region of interest" description="Disordered" evidence="1">
    <location>
        <begin position="41"/>
        <end position="75"/>
    </location>
</feature>
<dbReference type="GeneID" id="9682542"/>
<feature type="region of interest" description="Disordered" evidence="1">
    <location>
        <begin position="128"/>
        <end position="238"/>
    </location>
</feature>
<dbReference type="Proteomes" id="UP000001876">
    <property type="component" value="Unassembled WGS sequence"/>
</dbReference>
<evidence type="ECO:0000313" key="3">
    <source>
        <dbReference type="Proteomes" id="UP000001876"/>
    </source>
</evidence>
<evidence type="ECO:0000313" key="2">
    <source>
        <dbReference type="EMBL" id="EEH58294.1"/>
    </source>
</evidence>
<feature type="compositionally biased region" description="Low complexity" evidence="1">
    <location>
        <begin position="329"/>
        <end position="340"/>
    </location>
</feature>
<dbReference type="RefSeq" id="XP_003056649.1">
    <property type="nucleotide sequence ID" value="XM_003056603.1"/>
</dbReference>
<evidence type="ECO:0000256" key="1">
    <source>
        <dbReference type="SAM" id="MobiDB-lite"/>
    </source>
</evidence>
<feature type="compositionally biased region" description="Basic and acidic residues" evidence="1">
    <location>
        <begin position="630"/>
        <end position="656"/>
    </location>
</feature>
<feature type="compositionally biased region" description="Low complexity" evidence="1">
    <location>
        <begin position="55"/>
        <end position="65"/>
    </location>
</feature>
<feature type="compositionally biased region" description="Basic and acidic residues" evidence="1">
    <location>
        <begin position="524"/>
        <end position="565"/>
    </location>
</feature>
<dbReference type="AlphaFoldDB" id="C1MNG9"/>
<sequence length="871" mass="93128">MTSRPASVLLRAVALGSTRWCRARSTSARVIVASARARTAPERGAEHPGVRTRRVVAASASSTSSRGGGGTSSSLARLLPRASARFFIRAAAPSPSVAATATARAFAPASFRGARRVGARFSADAAARAAAGDHDDDDEIDDDDETDDDDDDDEFDDGLDDPFAHVAAPPIADDHPGLAGSDAEFEKMLDEMMADGEPDDDAATDGDGDGDPDEVDGAAAKYSEPGDAAPWPSDGSWPEWDAFLALLLERGYDPESPKEKALLAGGGGGGDGGEEGLSTPEWARKVAAESSESNAYSASASEDSDSIDGLDDPFAKIVASSEDGDGDGDSSSSSSSYEEGGVLSYANKKRLILEWSRDRDDIFHRCPEREMYQICDHPLPRENNAGGRKQINALKRMRAYLGIDDGDLRGKCAAADSDVSAEKTTIPEEVLNRGTPEKRPKWMDRREKRPPRMDFEREDPYVEHQRRAFSGGRGGRGGRFSSSAGGRGGRGGRGGGRFDRGDRGFDRGFDRGDRGGSRFGAPARVDRVPPRFENRDRFDRGGGRGGGFRDRDADRAERFSTRERDEDWGDVSNWDTRPPPRARRFDDDDDFRAPRGRFERDGDGRGGGRFAGRGRDDDDDERGFTPRASSFDRDDDARNANAKDRRFERRVAERRSRSAGGFGSDLDGLDFEDDDAPRGAPRGGRSGFDREGARGGRFDGGGGGGRGRGRFDREDRDYRGGGFRDRGGRGGFDRDDDGYGGGFRDRGGRGRGRNDWGDQDEGRFGGGRGSGRGGGRGGGRFDRDRDDDYGGFRGGRGGGRGGFDRGGDRGGGRGGFDRGGDRGGGRGGFDRGGDRGGGRGGFDRGGDRGGGRGGERVRMWKPGGGGGGYDQ</sequence>
<feature type="compositionally biased region" description="Basic and acidic residues" evidence="1">
    <location>
        <begin position="496"/>
        <end position="516"/>
    </location>
</feature>
<dbReference type="EMBL" id="GG663737">
    <property type="protein sequence ID" value="EEH58294.1"/>
    <property type="molecule type" value="Genomic_DNA"/>
</dbReference>
<feature type="compositionally biased region" description="Basic and acidic residues" evidence="1">
    <location>
        <begin position="709"/>
        <end position="733"/>
    </location>
</feature>
<dbReference type="eggNOG" id="KOG4198">
    <property type="taxonomic scope" value="Eukaryota"/>
</dbReference>
<feature type="compositionally biased region" description="Basic and acidic residues" evidence="1">
    <location>
        <begin position="687"/>
        <end position="697"/>
    </location>
</feature>
<feature type="compositionally biased region" description="Acidic residues" evidence="1">
    <location>
        <begin position="192"/>
        <end position="216"/>
    </location>
</feature>
<feature type="compositionally biased region" description="Basic and acidic residues" evidence="1">
    <location>
        <begin position="779"/>
        <end position="790"/>
    </location>
</feature>
<keyword evidence="3" id="KW-1185">Reference proteome</keyword>
<feature type="compositionally biased region" description="Low complexity" evidence="1">
    <location>
        <begin position="288"/>
        <end position="301"/>
    </location>
</feature>